<sequence length="32" mass="3348">DFETSKFCSKELGINVAPSVGASNSSADLMEL</sequence>
<protein>
    <submittedName>
        <fullName evidence="1">Uncharacterized protein</fullName>
    </submittedName>
</protein>
<proteinExistence type="predicted"/>
<gene>
    <name evidence="1" type="ORF">M514_28664</name>
</gene>
<accession>A0A085MPL1</accession>
<dbReference type="AlphaFoldDB" id="A0A085MPL1"/>
<reference evidence="1" key="1">
    <citation type="journal article" date="2014" name="Nat. Genet.">
        <title>Genome and transcriptome of the porcine whipworm Trichuris suis.</title>
        <authorList>
            <person name="Jex A.R."/>
            <person name="Nejsum P."/>
            <person name="Schwarz E.M."/>
            <person name="Hu L."/>
            <person name="Young N.D."/>
            <person name="Hall R.S."/>
            <person name="Korhonen P.K."/>
            <person name="Liao S."/>
            <person name="Thamsborg S."/>
            <person name="Xia J."/>
            <person name="Xu P."/>
            <person name="Wang S."/>
            <person name="Scheerlinck J.P."/>
            <person name="Hofmann A."/>
            <person name="Sternberg P.W."/>
            <person name="Wang J."/>
            <person name="Gasser R.B."/>
        </authorList>
    </citation>
    <scope>NUCLEOTIDE SEQUENCE [LARGE SCALE GENOMIC DNA]</scope>
    <source>
        <strain evidence="1">DCEP-RM93F</strain>
    </source>
</reference>
<dbReference type="Proteomes" id="UP000030758">
    <property type="component" value="Unassembled WGS sequence"/>
</dbReference>
<feature type="non-terminal residue" evidence="1">
    <location>
        <position position="1"/>
    </location>
</feature>
<evidence type="ECO:0000313" key="1">
    <source>
        <dbReference type="EMBL" id="KFD59157.1"/>
    </source>
</evidence>
<organism evidence="1">
    <name type="scientific">Trichuris suis</name>
    <name type="common">pig whipworm</name>
    <dbReference type="NCBI Taxonomy" id="68888"/>
    <lineage>
        <taxon>Eukaryota</taxon>
        <taxon>Metazoa</taxon>
        <taxon>Ecdysozoa</taxon>
        <taxon>Nematoda</taxon>
        <taxon>Enoplea</taxon>
        <taxon>Dorylaimia</taxon>
        <taxon>Trichinellida</taxon>
        <taxon>Trichuridae</taxon>
        <taxon>Trichuris</taxon>
    </lineage>
</organism>
<feature type="non-terminal residue" evidence="1">
    <location>
        <position position="32"/>
    </location>
</feature>
<dbReference type="EMBL" id="KL368855">
    <property type="protein sequence ID" value="KFD59157.1"/>
    <property type="molecule type" value="Genomic_DNA"/>
</dbReference>
<name>A0A085MPL1_9BILA</name>